<organism evidence="4 5">
    <name type="scientific">[Clostridium] ultunense Esp</name>
    <dbReference type="NCBI Taxonomy" id="1288971"/>
    <lineage>
        <taxon>Bacteria</taxon>
        <taxon>Bacillati</taxon>
        <taxon>Bacillota</taxon>
        <taxon>Tissierellia</taxon>
        <taxon>Tissierellales</taxon>
        <taxon>Tepidimicrobiaceae</taxon>
        <taxon>Schnuerera</taxon>
    </lineage>
</organism>
<feature type="transmembrane region" description="Helical" evidence="2">
    <location>
        <begin position="12"/>
        <end position="32"/>
    </location>
</feature>
<dbReference type="InterPro" id="IPR011055">
    <property type="entry name" value="Dup_hybrid_motif"/>
</dbReference>
<dbReference type="SUPFAM" id="SSF51261">
    <property type="entry name" value="Duplicated hybrid motif"/>
    <property type="match status" value="1"/>
</dbReference>
<keyword evidence="2" id="KW-1133">Transmembrane helix</keyword>
<dbReference type="InterPro" id="IPR016047">
    <property type="entry name" value="M23ase_b-sheet_dom"/>
</dbReference>
<proteinExistence type="predicted"/>
<dbReference type="PANTHER" id="PTHR21666">
    <property type="entry name" value="PEPTIDASE-RELATED"/>
    <property type="match status" value="1"/>
</dbReference>
<sequence>MKNRLAKLIEKDGFYIILFICVCVVAISAVFASRRNLTESNKDNLSQVEDFIIIDEELGLESSTISEDKEDEKVMEPMEEIREFVDEELVEEEEAKETMSEGEIEEMDEDLEFIEEENIEELAESMIKPVEGILGADFTKDNLIYSETLDEWTGHKGIDILAEEGSQVVAALSGKVQEVYNDQLWGTVIILDHGNGIMTKYANLSTENMVQEGVQVNKGEVIGKVGRTASIEMMMEPHIHFEVIKDGMSVDPKQHIPAFIY</sequence>
<evidence type="ECO:0000256" key="2">
    <source>
        <dbReference type="SAM" id="Phobius"/>
    </source>
</evidence>
<evidence type="ECO:0000313" key="5">
    <source>
        <dbReference type="Proteomes" id="UP000245423"/>
    </source>
</evidence>
<dbReference type="OrthoDB" id="9809488at2"/>
<dbReference type="Pfam" id="PF01551">
    <property type="entry name" value="Peptidase_M23"/>
    <property type="match status" value="1"/>
</dbReference>
<keyword evidence="1" id="KW-0175">Coiled coil</keyword>
<evidence type="ECO:0000313" key="4">
    <source>
        <dbReference type="EMBL" id="SHD76612.1"/>
    </source>
</evidence>
<keyword evidence="2" id="KW-0472">Membrane</keyword>
<accession>M1ZA08</accession>
<name>M1ZA08_9FIRM</name>
<reference evidence="4 5" key="1">
    <citation type="submission" date="2016-11" db="EMBL/GenBank/DDBJ databases">
        <authorList>
            <person name="Manzoor S."/>
        </authorList>
    </citation>
    <scope>NUCLEOTIDE SEQUENCE [LARGE SCALE GENOMIC DNA]</scope>
    <source>
        <strain evidence="4">Clostridium ultunense strain Esp</strain>
    </source>
</reference>
<dbReference type="RefSeq" id="WP_005584569.1">
    <property type="nucleotide sequence ID" value="NZ_LT669839.1"/>
</dbReference>
<dbReference type="Gene3D" id="2.70.70.10">
    <property type="entry name" value="Glucose Permease (Domain IIA)"/>
    <property type="match status" value="1"/>
</dbReference>
<protein>
    <submittedName>
        <fullName evidence="4">Putative Peptidase M23B</fullName>
    </submittedName>
</protein>
<keyword evidence="2" id="KW-0812">Transmembrane</keyword>
<dbReference type="GO" id="GO:0004222">
    <property type="term" value="F:metalloendopeptidase activity"/>
    <property type="evidence" value="ECO:0007669"/>
    <property type="project" value="TreeGrafter"/>
</dbReference>
<dbReference type="HOGENOM" id="CLU_029425_11_1_9"/>
<evidence type="ECO:0000259" key="3">
    <source>
        <dbReference type="Pfam" id="PF01551"/>
    </source>
</evidence>
<keyword evidence="5" id="KW-1185">Reference proteome</keyword>
<gene>
    <name evidence="4" type="ORF">CUESP1_1239</name>
</gene>
<dbReference type="InterPro" id="IPR050570">
    <property type="entry name" value="Cell_wall_metabolism_enzyme"/>
</dbReference>
<dbReference type="Proteomes" id="UP000245423">
    <property type="component" value="Chromosome 1"/>
</dbReference>
<dbReference type="AlphaFoldDB" id="M1ZA08"/>
<dbReference type="EMBL" id="LT669839">
    <property type="protein sequence ID" value="SHD76612.1"/>
    <property type="molecule type" value="Genomic_DNA"/>
</dbReference>
<feature type="domain" description="M23ase beta-sheet core" evidence="3">
    <location>
        <begin position="154"/>
        <end position="252"/>
    </location>
</feature>
<evidence type="ECO:0000256" key="1">
    <source>
        <dbReference type="SAM" id="Coils"/>
    </source>
</evidence>
<dbReference type="CDD" id="cd12797">
    <property type="entry name" value="M23_peptidase"/>
    <property type="match status" value="1"/>
</dbReference>
<feature type="coiled-coil region" evidence="1">
    <location>
        <begin position="97"/>
        <end position="124"/>
    </location>
</feature>
<dbReference type="PANTHER" id="PTHR21666:SF270">
    <property type="entry name" value="MUREIN HYDROLASE ACTIVATOR ENVC"/>
    <property type="match status" value="1"/>
</dbReference>